<dbReference type="GO" id="GO:0005886">
    <property type="term" value="C:plasma membrane"/>
    <property type="evidence" value="ECO:0007669"/>
    <property type="project" value="UniProtKB-SubCell"/>
</dbReference>
<dbReference type="PANTHER" id="PTHR21015:SF22">
    <property type="entry name" value="GLYCOSYLTRANSFERASE"/>
    <property type="match status" value="1"/>
</dbReference>
<evidence type="ECO:0000313" key="13">
    <source>
        <dbReference type="EMBL" id="TQV79512.1"/>
    </source>
</evidence>
<feature type="binding site" evidence="10">
    <location>
        <position position="184"/>
    </location>
    <ligand>
        <name>UDP-N-acetyl-alpha-D-glucosamine</name>
        <dbReference type="ChEBI" id="CHEBI:57705"/>
    </ligand>
</feature>
<evidence type="ECO:0000256" key="9">
    <source>
        <dbReference type="ARBA" id="ARBA00023316"/>
    </source>
</evidence>
<dbReference type="GO" id="GO:0005975">
    <property type="term" value="P:carbohydrate metabolic process"/>
    <property type="evidence" value="ECO:0007669"/>
    <property type="project" value="InterPro"/>
</dbReference>
<dbReference type="Pfam" id="PF03033">
    <property type="entry name" value="Glyco_transf_28"/>
    <property type="match status" value="1"/>
</dbReference>
<dbReference type="EC" id="2.4.1.227" evidence="10"/>
<dbReference type="GO" id="GO:0051991">
    <property type="term" value="F:UDP-N-acetyl-D-glucosamine:N-acetylmuramoyl-L-alanyl-D-glutamyl-meso-2,6-diaminopimelyl-D-alanyl-D-alanine-diphosphoundecaprenol 4-beta-N-acetylglucosaminlytransferase activity"/>
    <property type="evidence" value="ECO:0007669"/>
    <property type="project" value="RHEA"/>
</dbReference>
<gene>
    <name evidence="10 13" type="primary">murG</name>
    <name evidence="13" type="ORF">FKG94_11180</name>
</gene>
<dbReference type="GO" id="GO:0009252">
    <property type="term" value="P:peptidoglycan biosynthetic process"/>
    <property type="evidence" value="ECO:0007669"/>
    <property type="project" value="UniProtKB-UniRule"/>
</dbReference>
<evidence type="ECO:0000256" key="6">
    <source>
        <dbReference type="ARBA" id="ARBA00022984"/>
    </source>
</evidence>
<dbReference type="NCBIfam" id="TIGR01133">
    <property type="entry name" value="murG"/>
    <property type="match status" value="1"/>
</dbReference>
<keyword evidence="1 10" id="KW-1003">Cell membrane</keyword>
<keyword evidence="2 10" id="KW-0132">Cell division</keyword>
<dbReference type="OrthoDB" id="9808936at2"/>
<comment type="pathway">
    <text evidence="10">Cell wall biogenesis; peptidoglycan biosynthesis.</text>
</comment>
<evidence type="ECO:0000256" key="1">
    <source>
        <dbReference type="ARBA" id="ARBA00022475"/>
    </source>
</evidence>
<dbReference type="InterPro" id="IPR004276">
    <property type="entry name" value="GlycoTrans_28_N"/>
</dbReference>
<comment type="catalytic activity">
    <reaction evidence="10">
        <text>di-trans,octa-cis-undecaprenyl diphospho-N-acetyl-alpha-D-muramoyl-L-alanyl-D-glutamyl-meso-2,6-diaminopimeloyl-D-alanyl-D-alanine + UDP-N-acetyl-alpha-D-glucosamine = di-trans,octa-cis-undecaprenyl diphospho-[N-acetyl-alpha-D-glucosaminyl-(1-&gt;4)]-N-acetyl-alpha-D-muramoyl-L-alanyl-D-glutamyl-meso-2,6-diaminopimeloyl-D-alanyl-D-alanine + UDP + H(+)</text>
        <dbReference type="Rhea" id="RHEA:31227"/>
        <dbReference type="ChEBI" id="CHEBI:15378"/>
        <dbReference type="ChEBI" id="CHEBI:57705"/>
        <dbReference type="ChEBI" id="CHEBI:58223"/>
        <dbReference type="ChEBI" id="CHEBI:61387"/>
        <dbReference type="ChEBI" id="CHEBI:61388"/>
        <dbReference type="EC" id="2.4.1.227"/>
    </reaction>
</comment>
<keyword evidence="6 10" id="KW-0573">Peptidoglycan synthesis</keyword>
<comment type="function">
    <text evidence="10">Cell wall formation. Catalyzes the transfer of a GlcNAc subunit on undecaprenyl-pyrophosphoryl-MurNAc-pentapeptide (lipid intermediate I) to form undecaprenyl-pyrophosphoryl-MurNAc-(pentapeptide)GlcNAc (lipid intermediate II).</text>
</comment>
<dbReference type="Pfam" id="PF04101">
    <property type="entry name" value="Glyco_tran_28_C"/>
    <property type="match status" value="1"/>
</dbReference>
<feature type="binding site" evidence="10">
    <location>
        <position position="283"/>
    </location>
    <ligand>
        <name>UDP-N-acetyl-alpha-D-glucosamine</name>
        <dbReference type="ChEBI" id="CHEBI:57705"/>
    </ligand>
</feature>
<dbReference type="EMBL" id="VHSG01000011">
    <property type="protein sequence ID" value="TQV79512.1"/>
    <property type="molecule type" value="Genomic_DNA"/>
</dbReference>
<dbReference type="PANTHER" id="PTHR21015">
    <property type="entry name" value="UDP-N-ACETYLGLUCOSAMINE--N-ACETYLMURAMYL-(PENTAPEPTIDE) PYROPHOSPHORYL-UNDECAPRENOL N-ACETYLGLUCOSAMINE TRANSFERASE 1"/>
    <property type="match status" value="1"/>
</dbReference>
<dbReference type="AlphaFoldDB" id="A0A545TQK6"/>
<reference evidence="13 14" key="1">
    <citation type="submission" date="2019-06" db="EMBL/GenBank/DDBJ databases">
        <title>Whole genome sequence for Cellvibrionaceae sp. R142.</title>
        <authorList>
            <person name="Wang G."/>
        </authorList>
    </citation>
    <scope>NUCLEOTIDE SEQUENCE [LARGE SCALE GENOMIC DNA]</scope>
    <source>
        <strain evidence="13 14">R142</strain>
    </source>
</reference>
<dbReference type="GO" id="GO:0008360">
    <property type="term" value="P:regulation of cell shape"/>
    <property type="evidence" value="ECO:0007669"/>
    <property type="project" value="UniProtKB-KW"/>
</dbReference>
<evidence type="ECO:0000256" key="8">
    <source>
        <dbReference type="ARBA" id="ARBA00023306"/>
    </source>
</evidence>
<proteinExistence type="inferred from homology"/>
<keyword evidence="5 10" id="KW-0133">Cell shape</keyword>
<feature type="binding site" evidence="10">
    <location>
        <begin position="257"/>
        <end position="262"/>
    </location>
    <ligand>
        <name>UDP-N-acetyl-alpha-D-glucosamine</name>
        <dbReference type="ChEBI" id="CHEBI:57705"/>
    </ligand>
</feature>
<keyword evidence="3 10" id="KW-0328">Glycosyltransferase</keyword>
<keyword evidence="14" id="KW-1185">Reference proteome</keyword>
<feature type="domain" description="Glycosyl transferase family 28 C-terminal" evidence="12">
    <location>
        <begin position="178"/>
        <end position="341"/>
    </location>
</feature>
<comment type="similarity">
    <text evidence="10">Belongs to the glycosyltransferase 28 family. MurG subfamily.</text>
</comment>
<evidence type="ECO:0000259" key="11">
    <source>
        <dbReference type="Pfam" id="PF03033"/>
    </source>
</evidence>
<comment type="caution">
    <text evidence="13">The sequence shown here is derived from an EMBL/GenBank/DDBJ whole genome shotgun (WGS) entry which is preliminary data.</text>
</comment>
<dbReference type="GO" id="GO:0050511">
    <property type="term" value="F:undecaprenyldiphospho-muramoylpentapeptide beta-N-acetylglucosaminyltransferase activity"/>
    <property type="evidence" value="ECO:0007669"/>
    <property type="project" value="UniProtKB-UniRule"/>
</dbReference>
<feature type="binding site" evidence="10">
    <location>
        <position position="238"/>
    </location>
    <ligand>
        <name>UDP-N-acetyl-alpha-D-glucosamine</name>
        <dbReference type="ChEBI" id="CHEBI:57705"/>
    </ligand>
</feature>
<keyword evidence="9 10" id="KW-0961">Cell wall biogenesis/degradation</keyword>
<dbReference type="Gene3D" id="3.40.50.2000">
    <property type="entry name" value="Glycogen Phosphorylase B"/>
    <property type="match status" value="2"/>
</dbReference>
<protein>
    <recommendedName>
        <fullName evidence="10">UDP-N-acetylglucosamine--N-acetylmuramyl-(pentapeptide) pyrophosphoryl-undecaprenol N-acetylglucosamine transferase</fullName>
        <ecNumber evidence="10">2.4.1.227</ecNumber>
    </recommendedName>
    <alternativeName>
        <fullName evidence="10">Undecaprenyl-PP-MurNAc-pentapeptide-UDPGlcNAc GlcNAc transferase</fullName>
    </alternativeName>
</protein>
<organism evidence="13 14">
    <name type="scientific">Exilibacterium tricleocarpae</name>
    <dbReference type="NCBI Taxonomy" id="2591008"/>
    <lineage>
        <taxon>Bacteria</taxon>
        <taxon>Pseudomonadati</taxon>
        <taxon>Pseudomonadota</taxon>
        <taxon>Gammaproteobacteria</taxon>
        <taxon>Cellvibrionales</taxon>
        <taxon>Cellvibrionaceae</taxon>
        <taxon>Exilibacterium</taxon>
    </lineage>
</organism>
<dbReference type="UniPathway" id="UPA00219"/>
<dbReference type="CDD" id="cd03785">
    <property type="entry name" value="GT28_MurG"/>
    <property type="match status" value="1"/>
</dbReference>
<feature type="binding site" evidence="10">
    <location>
        <position position="117"/>
    </location>
    <ligand>
        <name>UDP-N-acetyl-alpha-D-glucosamine</name>
        <dbReference type="ChEBI" id="CHEBI:57705"/>
    </ligand>
</feature>
<feature type="binding site" evidence="10">
    <location>
        <position position="153"/>
    </location>
    <ligand>
        <name>UDP-N-acetyl-alpha-D-glucosamine</name>
        <dbReference type="ChEBI" id="CHEBI:57705"/>
    </ligand>
</feature>
<feature type="binding site" evidence="10">
    <location>
        <begin position="5"/>
        <end position="7"/>
    </location>
    <ligand>
        <name>UDP-N-acetyl-alpha-D-glucosamine</name>
        <dbReference type="ChEBI" id="CHEBI:57705"/>
    </ligand>
</feature>
<evidence type="ECO:0000313" key="14">
    <source>
        <dbReference type="Proteomes" id="UP000319732"/>
    </source>
</evidence>
<keyword evidence="7 10" id="KW-0472">Membrane</keyword>
<keyword evidence="8 10" id="KW-0131">Cell cycle</keyword>
<evidence type="ECO:0000256" key="2">
    <source>
        <dbReference type="ARBA" id="ARBA00022618"/>
    </source>
</evidence>
<evidence type="ECO:0000259" key="12">
    <source>
        <dbReference type="Pfam" id="PF04101"/>
    </source>
</evidence>
<dbReference type="HAMAP" id="MF_00033">
    <property type="entry name" value="MurG"/>
    <property type="match status" value="1"/>
</dbReference>
<name>A0A545TQK6_9GAMM</name>
<evidence type="ECO:0000256" key="10">
    <source>
        <dbReference type="HAMAP-Rule" id="MF_00033"/>
    </source>
</evidence>
<dbReference type="GO" id="GO:0051301">
    <property type="term" value="P:cell division"/>
    <property type="evidence" value="ECO:0007669"/>
    <property type="project" value="UniProtKB-KW"/>
</dbReference>
<dbReference type="Proteomes" id="UP000319732">
    <property type="component" value="Unassembled WGS sequence"/>
</dbReference>
<dbReference type="GO" id="GO:0071555">
    <property type="term" value="P:cell wall organization"/>
    <property type="evidence" value="ECO:0007669"/>
    <property type="project" value="UniProtKB-KW"/>
</dbReference>
<dbReference type="InterPro" id="IPR006009">
    <property type="entry name" value="GlcNAc_MurG"/>
</dbReference>
<evidence type="ECO:0000256" key="4">
    <source>
        <dbReference type="ARBA" id="ARBA00022679"/>
    </source>
</evidence>
<evidence type="ECO:0000256" key="3">
    <source>
        <dbReference type="ARBA" id="ARBA00022676"/>
    </source>
</evidence>
<dbReference type="InterPro" id="IPR007235">
    <property type="entry name" value="Glyco_trans_28_C"/>
</dbReference>
<comment type="subcellular location">
    <subcellularLocation>
        <location evidence="10">Cell membrane</location>
        <topology evidence="10">Peripheral membrane protein</topology>
        <orientation evidence="10">Cytoplasmic side</orientation>
    </subcellularLocation>
</comment>
<keyword evidence="4 10" id="KW-0808">Transferase</keyword>
<evidence type="ECO:0000256" key="5">
    <source>
        <dbReference type="ARBA" id="ARBA00022960"/>
    </source>
</evidence>
<accession>A0A545TQK6</accession>
<evidence type="ECO:0000256" key="7">
    <source>
        <dbReference type="ARBA" id="ARBA00023136"/>
    </source>
</evidence>
<sequence length="352" mass="36734">MAGGTGGHVFPALAVAAVLRARGWQVDWLGTRRGIEAQLVPQAGIDLHYIAVAGLRGKGARAWLQAPWRLLRALGQALAIVRRVRPHVVLGLGGFASGPGGVAARLLGKPLVIHEQNAVAGTTNKILARIASRTLQAFPGSLPRGVVTGNPVRGEIAALAPPQQRYDARADNGAGGNLLVLGGSLGALAINDLVPAAVNLLAPAARPHIRHQTGARHLQQTKARYRELAVEADIEPFIDDMAAALAWADLVIARAGALTVAELTAAGVAAVLVPFPFAIDDHQTKNAEWLAQQGAAVVKPQHELDASSLSLLLQELTGDRPRLKNMAVRARDLALPEAANQVADVCGEVANG</sequence>
<feature type="domain" description="Glycosyltransferase family 28 N-terminal" evidence="11">
    <location>
        <begin position="1"/>
        <end position="134"/>
    </location>
</feature>
<dbReference type="SUPFAM" id="SSF53756">
    <property type="entry name" value="UDP-Glycosyltransferase/glycogen phosphorylase"/>
    <property type="match status" value="1"/>
</dbReference>